<feature type="disulfide bond" evidence="2">
    <location>
        <begin position="53"/>
        <end position="62"/>
    </location>
</feature>
<dbReference type="PANTHER" id="PTHR24044">
    <property type="entry name" value="NOTCH LIGAND FAMILY MEMBER"/>
    <property type="match status" value="1"/>
</dbReference>
<feature type="domain" description="EGF-like" evidence="4">
    <location>
        <begin position="30"/>
        <end position="63"/>
    </location>
</feature>
<keyword evidence="1 2" id="KW-1015">Disulfide bond</keyword>
<feature type="transmembrane region" description="Helical" evidence="3">
    <location>
        <begin position="7"/>
        <end position="29"/>
    </location>
</feature>
<dbReference type="PROSITE" id="PS50026">
    <property type="entry name" value="EGF_3"/>
    <property type="match status" value="2"/>
</dbReference>
<gene>
    <name evidence="5" type="ORF">CHARACLAT_025754</name>
</gene>
<dbReference type="InterPro" id="IPR000742">
    <property type="entry name" value="EGF"/>
</dbReference>
<dbReference type="Gene3D" id="2.10.25.10">
    <property type="entry name" value="Laminin"/>
    <property type="match status" value="2"/>
</dbReference>
<organism evidence="5 6">
    <name type="scientific">Characodon lateralis</name>
    <dbReference type="NCBI Taxonomy" id="208331"/>
    <lineage>
        <taxon>Eukaryota</taxon>
        <taxon>Metazoa</taxon>
        <taxon>Chordata</taxon>
        <taxon>Craniata</taxon>
        <taxon>Vertebrata</taxon>
        <taxon>Euteleostomi</taxon>
        <taxon>Actinopterygii</taxon>
        <taxon>Neopterygii</taxon>
        <taxon>Teleostei</taxon>
        <taxon>Neoteleostei</taxon>
        <taxon>Acanthomorphata</taxon>
        <taxon>Ovalentaria</taxon>
        <taxon>Atherinomorphae</taxon>
        <taxon>Cyprinodontiformes</taxon>
        <taxon>Goodeidae</taxon>
        <taxon>Characodon</taxon>
    </lineage>
</organism>
<keyword evidence="3" id="KW-1133">Transmembrane helix</keyword>
<dbReference type="Proteomes" id="UP001352852">
    <property type="component" value="Unassembled WGS sequence"/>
</dbReference>
<dbReference type="EMBL" id="JAHUTJ010003014">
    <property type="protein sequence ID" value="MED6265465.1"/>
    <property type="molecule type" value="Genomic_DNA"/>
</dbReference>
<dbReference type="Pfam" id="PF21700">
    <property type="entry name" value="EGF_DL_JAG"/>
    <property type="match status" value="1"/>
</dbReference>
<feature type="domain" description="EGF-like" evidence="4">
    <location>
        <begin position="96"/>
        <end position="133"/>
    </location>
</feature>
<feature type="disulfide bond" evidence="2">
    <location>
        <begin position="123"/>
        <end position="132"/>
    </location>
</feature>
<proteinExistence type="predicted"/>
<keyword evidence="6" id="KW-1185">Reference proteome</keyword>
<dbReference type="SUPFAM" id="SSF57196">
    <property type="entry name" value="EGF/Laminin"/>
    <property type="match status" value="1"/>
</dbReference>
<dbReference type="PANTHER" id="PTHR24044:SF418">
    <property type="entry name" value="DELTA-LIKE PROTEIN"/>
    <property type="match status" value="1"/>
</dbReference>
<keyword evidence="2" id="KW-0245">EGF-like domain</keyword>
<dbReference type="InterPro" id="IPR001881">
    <property type="entry name" value="EGF-like_Ca-bd_dom"/>
</dbReference>
<evidence type="ECO:0000313" key="6">
    <source>
        <dbReference type="Proteomes" id="UP001352852"/>
    </source>
</evidence>
<evidence type="ECO:0000256" key="3">
    <source>
        <dbReference type="SAM" id="Phobius"/>
    </source>
</evidence>
<sequence length="184" mass="20485">RFRTKRVVFLQITMHLIGVVLILVVTGIAKGWECSAGCSTETGFCEKPGKCRCKPGWEGENCDRCIPFPGCLHGRCEKAWQCICREGWVGSLCDQDTRQCSSKPCTSNATCIEKGEGGYLCVCPQGYTGENCLMKQGVCFQNGYQYLFFYISKNLNIVSLHQSTLFQDSSSLCNSMYCTDICSH</sequence>
<dbReference type="SMART" id="SM00179">
    <property type="entry name" value="EGF_CA"/>
    <property type="match status" value="1"/>
</dbReference>
<dbReference type="PROSITE" id="PS00022">
    <property type="entry name" value="EGF_1"/>
    <property type="match status" value="3"/>
</dbReference>
<keyword evidence="3" id="KW-0812">Transmembrane</keyword>
<accession>A0ABU7CUP2</accession>
<dbReference type="CDD" id="cd00054">
    <property type="entry name" value="EGF_CA"/>
    <property type="match status" value="1"/>
</dbReference>
<name>A0ABU7CUP2_9TELE</name>
<evidence type="ECO:0000313" key="5">
    <source>
        <dbReference type="EMBL" id="MED6265465.1"/>
    </source>
</evidence>
<dbReference type="SMART" id="SM00181">
    <property type="entry name" value="EGF"/>
    <property type="match status" value="3"/>
</dbReference>
<reference evidence="5 6" key="1">
    <citation type="submission" date="2021-06" db="EMBL/GenBank/DDBJ databases">
        <authorList>
            <person name="Palmer J.M."/>
        </authorList>
    </citation>
    <scope>NUCLEOTIDE SEQUENCE [LARGE SCALE GENOMIC DNA]</scope>
    <source>
        <strain evidence="5 6">CL_MEX2019</strain>
        <tissue evidence="5">Muscle</tissue>
    </source>
</reference>
<protein>
    <recommendedName>
        <fullName evidence="4">EGF-like domain-containing protein</fullName>
    </recommendedName>
</protein>
<evidence type="ECO:0000259" key="4">
    <source>
        <dbReference type="PROSITE" id="PS50026"/>
    </source>
</evidence>
<dbReference type="PROSITE" id="PS01186">
    <property type="entry name" value="EGF_2"/>
    <property type="match status" value="2"/>
</dbReference>
<comment type="caution">
    <text evidence="5">The sequence shown here is derived from an EMBL/GenBank/DDBJ whole genome shotgun (WGS) entry which is preliminary data.</text>
</comment>
<evidence type="ECO:0000256" key="1">
    <source>
        <dbReference type="ARBA" id="ARBA00023157"/>
    </source>
</evidence>
<dbReference type="InterPro" id="IPR050906">
    <property type="entry name" value="Notch_signaling"/>
</dbReference>
<dbReference type="Pfam" id="PF00008">
    <property type="entry name" value="EGF"/>
    <property type="match status" value="1"/>
</dbReference>
<comment type="caution">
    <text evidence="2">Lacks conserved residue(s) required for the propagation of feature annotation.</text>
</comment>
<keyword evidence="3" id="KW-0472">Membrane</keyword>
<feature type="non-terminal residue" evidence="5">
    <location>
        <position position="1"/>
    </location>
</feature>
<evidence type="ECO:0000256" key="2">
    <source>
        <dbReference type="PROSITE-ProRule" id="PRU00076"/>
    </source>
</evidence>